<gene>
    <name evidence="3" type="ORF">PHLGIDRAFT_286661</name>
</gene>
<feature type="region of interest" description="Disordered" evidence="1">
    <location>
        <begin position="243"/>
        <end position="285"/>
    </location>
</feature>
<accession>A0A0C3NDI1</accession>
<dbReference type="EMBL" id="KN840664">
    <property type="protein sequence ID" value="KIP02604.1"/>
    <property type="molecule type" value="Genomic_DNA"/>
</dbReference>
<evidence type="ECO:0000313" key="3">
    <source>
        <dbReference type="EMBL" id="KIP02604.1"/>
    </source>
</evidence>
<organism evidence="3 4">
    <name type="scientific">Phlebiopsis gigantea (strain 11061_1 CR5-6)</name>
    <name type="common">White-rot fungus</name>
    <name type="synonym">Peniophora gigantea</name>
    <dbReference type="NCBI Taxonomy" id="745531"/>
    <lineage>
        <taxon>Eukaryota</taxon>
        <taxon>Fungi</taxon>
        <taxon>Dikarya</taxon>
        <taxon>Basidiomycota</taxon>
        <taxon>Agaricomycotina</taxon>
        <taxon>Agaricomycetes</taxon>
        <taxon>Polyporales</taxon>
        <taxon>Phanerochaetaceae</taxon>
        <taxon>Phlebiopsis</taxon>
    </lineage>
</organism>
<proteinExistence type="predicted"/>
<reference evidence="3 4" key="1">
    <citation type="journal article" date="2014" name="PLoS Genet.">
        <title>Analysis of the Phlebiopsis gigantea genome, transcriptome and secretome provides insight into its pioneer colonization strategies of wood.</title>
        <authorList>
            <person name="Hori C."/>
            <person name="Ishida T."/>
            <person name="Igarashi K."/>
            <person name="Samejima M."/>
            <person name="Suzuki H."/>
            <person name="Master E."/>
            <person name="Ferreira P."/>
            <person name="Ruiz-Duenas F.J."/>
            <person name="Held B."/>
            <person name="Canessa P."/>
            <person name="Larrondo L.F."/>
            <person name="Schmoll M."/>
            <person name="Druzhinina I.S."/>
            <person name="Kubicek C.P."/>
            <person name="Gaskell J.A."/>
            <person name="Kersten P."/>
            <person name="St John F."/>
            <person name="Glasner J."/>
            <person name="Sabat G."/>
            <person name="Splinter BonDurant S."/>
            <person name="Syed K."/>
            <person name="Yadav J."/>
            <person name="Mgbeahuruike A.C."/>
            <person name="Kovalchuk A."/>
            <person name="Asiegbu F.O."/>
            <person name="Lackner G."/>
            <person name="Hoffmeister D."/>
            <person name="Rencoret J."/>
            <person name="Gutierrez A."/>
            <person name="Sun H."/>
            <person name="Lindquist E."/>
            <person name="Barry K."/>
            <person name="Riley R."/>
            <person name="Grigoriev I.V."/>
            <person name="Henrissat B."/>
            <person name="Kues U."/>
            <person name="Berka R.M."/>
            <person name="Martinez A.T."/>
            <person name="Covert S.F."/>
            <person name="Blanchette R.A."/>
            <person name="Cullen D."/>
        </authorList>
    </citation>
    <scope>NUCLEOTIDE SEQUENCE [LARGE SCALE GENOMIC DNA]</scope>
    <source>
        <strain evidence="3 4">11061_1 CR5-6</strain>
    </source>
</reference>
<feature type="transmembrane region" description="Helical" evidence="2">
    <location>
        <begin position="29"/>
        <end position="48"/>
    </location>
</feature>
<evidence type="ECO:0000256" key="2">
    <source>
        <dbReference type="SAM" id="Phobius"/>
    </source>
</evidence>
<dbReference type="AlphaFoldDB" id="A0A0C3NDI1"/>
<keyword evidence="2" id="KW-0812">Transmembrane</keyword>
<evidence type="ECO:0000313" key="4">
    <source>
        <dbReference type="Proteomes" id="UP000053257"/>
    </source>
</evidence>
<dbReference type="HOGENOM" id="CLU_976997_0_0_1"/>
<keyword evidence="2" id="KW-1133">Transmembrane helix</keyword>
<protein>
    <submittedName>
        <fullName evidence="3">Uncharacterized protein</fullName>
    </submittedName>
</protein>
<name>A0A0C3NDI1_PHLG1</name>
<sequence length="285" mass="31898">MRRCVIGLLHRLLVFPALRIYAIWNRNTVLFLLVLLPNLVPFATNLYISIEETPVYIGAPDFVCTANYRQPNVRLSDKVDRCTRALVIISDFSVIILTWAKTYQCVRHAIKHDIESQLFMLVFRDGTIYFWQVLSVSLTRRCSQTDSALLAFNVITIATWSPMQIGTSPVIKNLLFTCTPILISRFLLNLRRAGQPSESILSGDSVFQSRLSFASNPENRITGNLGEELHGFIVDAEEEETDAVAYESHSSLQDPAAQEEDEPAVADEVGPQQDTRGEAVSSSSS</sequence>
<dbReference type="Proteomes" id="UP000053257">
    <property type="component" value="Unassembled WGS sequence"/>
</dbReference>
<evidence type="ECO:0000256" key="1">
    <source>
        <dbReference type="SAM" id="MobiDB-lite"/>
    </source>
</evidence>
<keyword evidence="2" id="KW-0472">Membrane</keyword>
<keyword evidence="4" id="KW-1185">Reference proteome</keyword>